<dbReference type="Proteomes" id="UP001177140">
    <property type="component" value="Unassembled WGS sequence"/>
</dbReference>
<evidence type="ECO:0000313" key="3">
    <source>
        <dbReference type="Proteomes" id="UP001177140"/>
    </source>
</evidence>
<evidence type="ECO:0000256" key="1">
    <source>
        <dbReference type="SAM" id="MobiDB-lite"/>
    </source>
</evidence>
<name>A0AA41V2A6_PAPNU</name>
<feature type="region of interest" description="Disordered" evidence="1">
    <location>
        <begin position="34"/>
        <end position="56"/>
    </location>
</feature>
<dbReference type="EMBL" id="JAJJMA010086769">
    <property type="protein sequence ID" value="MCL7029102.1"/>
    <property type="molecule type" value="Genomic_DNA"/>
</dbReference>
<reference evidence="2" key="1">
    <citation type="submission" date="2022-03" db="EMBL/GenBank/DDBJ databases">
        <title>A functionally conserved STORR gene fusion in Papaver species that diverged 16.8 million years ago.</title>
        <authorList>
            <person name="Catania T."/>
        </authorList>
    </citation>
    <scope>NUCLEOTIDE SEQUENCE</scope>
    <source>
        <strain evidence="2">S-191538</strain>
    </source>
</reference>
<gene>
    <name evidence="2" type="ORF">MKW94_016327</name>
</gene>
<accession>A0AA41V2A6</accession>
<sequence>MAAISGMTRWGASCPLMDARLLSNDHQTNNIGSHAGSNISGFNGAAGNNNKYQSNDNNHMKYNEFIKVQAFNNNSGSNIST</sequence>
<dbReference type="AlphaFoldDB" id="A0AA41V2A6"/>
<protein>
    <submittedName>
        <fullName evidence="2">Uncharacterized protein</fullName>
    </submittedName>
</protein>
<organism evidence="2 3">
    <name type="scientific">Papaver nudicaule</name>
    <name type="common">Iceland poppy</name>
    <dbReference type="NCBI Taxonomy" id="74823"/>
    <lineage>
        <taxon>Eukaryota</taxon>
        <taxon>Viridiplantae</taxon>
        <taxon>Streptophyta</taxon>
        <taxon>Embryophyta</taxon>
        <taxon>Tracheophyta</taxon>
        <taxon>Spermatophyta</taxon>
        <taxon>Magnoliopsida</taxon>
        <taxon>Ranunculales</taxon>
        <taxon>Papaveraceae</taxon>
        <taxon>Papaveroideae</taxon>
        <taxon>Papaver</taxon>
    </lineage>
</organism>
<keyword evidence="3" id="KW-1185">Reference proteome</keyword>
<evidence type="ECO:0000313" key="2">
    <source>
        <dbReference type="EMBL" id="MCL7029102.1"/>
    </source>
</evidence>
<proteinExistence type="predicted"/>
<comment type="caution">
    <text evidence="2">The sequence shown here is derived from an EMBL/GenBank/DDBJ whole genome shotgun (WGS) entry which is preliminary data.</text>
</comment>